<protein>
    <recommendedName>
        <fullName evidence="2">DUF4350 domain-containing protein</fullName>
    </recommendedName>
</protein>
<accession>A0ABQ3I2I6</accession>
<dbReference type="RefSeq" id="WP_189629230.1">
    <property type="nucleotide sequence ID" value="NZ_BNAG01000001.1"/>
</dbReference>
<feature type="transmembrane region" description="Helical" evidence="1">
    <location>
        <begin position="268"/>
        <end position="285"/>
    </location>
</feature>
<keyword evidence="1" id="KW-0812">Transmembrane</keyword>
<comment type="caution">
    <text evidence="3">The sequence shown here is derived from an EMBL/GenBank/DDBJ whole genome shotgun (WGS) entry which is preliminary data.</text>
</comment>
<dbReference type="Proteomes" id="UP000658258">
    <property type="component" value="Unassembled WGS sequence"/>
</dbReference>
<dbReference type="InterPro" id="IPR025646">
    <property type="entry name" value="DUF4350"/>
</dbReference>
<organism evidence="3 4">
    <name type="scientific">Roseivirga thermotolerans</name>
    <dbReference type="NCBI Taxonomy" id="1758176"/>
    <lineage>
        <taxon>Bacteria</taxon>
        <taxon>Pseudomonadati</taxon>
        <taxon>Bacteroidota</taxon>
        <taxon>Cytophagia</taxon>
        <taxon>Cytophagales</taxon>
        <taxon>Roseivirgaceae</taxon>
        <taxon>Roseivirga</taxon>
    </lineage>
</organism>
<evidence type="ECO:0000256" key="1">
    <source>
        <dbReference type="SAM" id="Phobius"/>
    </source>
</evidence>
<evidence type="ECO:0000313" key="4">
    <source>
        <dbReference type="Proteomes" id="UP000658258"/>
    </source>
</evidence>
<evidence type="ECO:0000313" key="3">
    <source>
        <dbReference type="EMBL" id="GHE58038.1"/>
    </source>
</evidence>
<keyword evidence="1" id="KW-1133">Transmembrane helix</keyword>
<name>A0ABQ3I2I6_9BACT</name>
<evidence type="ECO:0000259" key="2">
    <source>
        <dbReference type="Pfam" id="PF14258"/>
    </source>
</evidence>
<proteinExistence type="predicted"/>
<keyword evidence="4" id="KW-1185">Reference proteome</keyword>
<gene>
    <name evidence="3" type="ORF">GCM10011340_11530</name>
</gene>
<sequence length="398" mass="45744">MKKDRAYLIFTAAAIAIFVLYQLAQKQATDWTTTFHHRDKNPFGAELVHELMPDLFMGKPVPSVFRTVYELVETDTLGENLLIVTQSFSTDENDFNAMVRHAQQGFTILVAAYNFGGALADSLNISTWETIRVRTLNSSSVEQILGQQHSDSITFTQSKKSITVPSLAATGYFTEVEDSNLEVLAEDAQGNPVLIRWKVGEGSILLCSTPLAFTNYMVMDDQAYKFTEHLLNYFPENIPVVHNEYYHLGRLESSTPLRVLLRDENLRAATYIMLIGFLLFLLFGTKRKQRLIPVIGTLQNTSLEFTQTLGRLYYRQRDHRKLAEKRMKYWVDYIYRRYNLRPLWNAEFIELLAQKSGADLKVCQRLVELFKQVETGASVSNEHLMKIENTLNEFYGIE</sequence>
<feature type="domain" description="DUF4350" evidence="2">
    <location>
        <begin position="73"/>
        <end position="231"/>
    </location>
</feature>
<reference evidence="4" key="1">
    <citation type="journal article" date="2019" name="Int. J. Syst. Evol. Microbiol.">
        <title>The Global Catalogue of Microorganisms (GCM) 10K type strain sequencing project: providing services to taxonomists for standard genome sequencing and annotation.</title>
        <authorList>
            <consortium name="The Broad Institute Genomics Platform"/>
            <consortium name="The Broad Institute Genome Sequencing Center for Infectious Disease"/>
            <person name="Wu L."/>
            <person name="Ma J."/>
        </authorList>
    </citation>
    <scope>NUCLEOTIDE SEQUENCE [LARGE SCALE GENOMIC DNA]</scope>
    <source>
        <strain evidence="4">CGMCC 1.15111</strain>
    </source>
</reference>
<keyword evidence="1" id="KW-0472">Membrane</keyword>
<dbReference type="EMBL" id="BNAG01000001">
    <property type="protein sequence ID" value="GHE58038.1"/>
    <property type="molecule type" value="Genomic_DNA"/>
</dbReference>
<dbReference type="Pfam" id="PF14258">
    <property type="entry name" value="DUF4350"/>
    <property type="match status" value="1"/>
</dbReference>